<evidence type="ECO:0000259" key="7">
    <source>
        <dbReference type="SMART" id="SM00846"/>
    </source>
</evidence>
<feature type="binding site" evidence="4">
    <location>
        <position position="77"/>
    </location>
    <ligand>
        <name>NAD(+)</name>
        <dbReference type="ChEBI" id="CHEBI:57540"/>
    </ligand>
</feature>
<proteinExistence type="inferred from homology"/>
<dbReference type="PANTHER" id="PTHR42955:SF1">
    <property type="entry name" value="GLYCERALDEHYDE-3-PHOSPHATE DEHYDROGENASE"/>
    <property type="match status" value="1"/>
</dbReference>
<dbReference type="InterPro" id="IPR052978">
    <property type="entry name" value="GAP_dehydrogenase"/>
</dbReference>
<dbReference type="CDD" id="cd18126">
    <property type="entry name" value="GAPDH_I_C"/>
    <property type="match status" value="1"/>
</dbReference>
<evidence type="ECO:0000256" key="3">
    <source>
        <dbReference type="PIRSR" id="PIRSR000149-1"/>
    </source>
</evidence>
<dbReference type="PANTHER" id="PTHR42955">
    <property type="entry name" value="GLYCERALDEHYDE-3-PHOSPHATE DEHYDROGENASE"/>
    <property type="match status" value="1"/>
</dbReference>
<dbReference type="GO" id="GO:0051287">
    <property type="term" value="F:NAD binding"/>
    <property type="evidence" value="ECO:0007669"/>
    <property type="project" value="InterPro"/>
</dbReference>
<dbReference type="GO" id="GO:0016620">
    <property type="term" value="F:oxidoreductase activity, acting on the aldehyde or oxo group of donors, NAD or NADP as acceptor"/>
    <property type="evidence" value="ECO:0007669"/>
    <property type="project" value="InterPro"/>
</dbReference>
<feature type="domain" description="Glyceraldehyde 3-phosphate dehydrogenase NAD(P) binding" evidence="7">
    <location>
        <begin position="1"/>
        <end position="147"/>
    </location>
</feature>
<keyword evidence="2" id="KW-0560">Oxidoreductase</keyword>
<keyword evidence="9" id="KW-1185">Reference proteome</keyword>
<dbReference type="Proteomes" id="UP000238801">
    <property type="component" value="Unassembled WGS sequence"/>
</dbReference>
<dbReference type="PIRSF" id="PIRSF000149">
    <property type="entry name" value="GAP_DH"/>
    <property type="match status" value="1"/>
</dbReference>
<dbReference type="Pfam" id="PF00044">
    <property type="entry name" value="Gp_dh_N"/>
    <property type="match status" value="1"/>
</dbReference>
<evidence type="ECO:0000256" key="4">
    <source>
        <dbReference type="PIRSR" id="PIRSR000149-3"/>
    </source>
</evidence>
<sequence length="326" mass="34498">MILLNGFGRIGKLVLRELADRGHAGAIAGVNEVAGDARALAHLMEFDSVQGRWGGDVGTVGDALVLDGHRVPVTAHRRIEDLPLDGVDVAVDCTGMFRTQAQLAPYRGRAGKVVLSAPVKDGGAPEICFGVNHGTYGGEWLVTGASCTTNCLAPVVKVVQEAFGIRHGSYTTIHDVTNTQTIVDAPHKDLRRARSAMHSLIPTSSGSAKAIGRIFPALEGRLDGLAVRVPVTEGSLTDMTFELEREVAVEEVNGVLCEAAAGPLAGILGYEDRPLVSADYTGDRRSAVVDGPLTRVTGGTQAKLFAWYDNEMGYSARLADLVEMVL</sequence>
<name>A0A2T0X955_9RHOB</name>
<gene>
    <name evidence="8" type="ORF">BCF33_1065</name>
</gene>
<dbReference type="OrthoDB" id="9803304at2"/>
<dbReference type="FunFam" id="3.30.360.10:FF:000002">
    <property type="entry name" value="Glyceraldehyde-3-phosphate dehydrogenase"/>
    <property type="match status" value="1"/>
</dbReference>
<dbReference type="SMART" id="SM00846">
    <property type="entry name" value="Gp_dh_N"/>
    <property type="match status" value="1"/>
</dbReference>
<evidence type="ECO:0000313" key="8">
    <source>
        <dbReference type="EMBL" id="PRY95445.1"/>
    </source>
</evidence>
<dbReference type="AlphaFoldDB" id="A0A2T0X955"/>
<comment type="caution">
    <text evidence="8">The sequence shown here is derived from an EMBL/GenBank/DDBJ whole genome shotgun (WGS) entry which is preliminary data.</text>
</comment>
<accession>A0A2T0X955</accession>
<evidence type="ECO:0000256" key="1">
    <source>
        <dbReference type="ARBA" id="ARBA00007406"/>
    </source>
</evidence>
<dbReference type="SUPFAM" id="SSF55347">
    <property type="entry name" value="Glyceraldehyde-3-phosphate dehydrogenase-like, C-terminal domain"/>
    <property type="match status" value="1"/>
</dbReference>
<keyword evidence="4" id="KW-0547">Nucleotide-binding</keyword>
<feature type="site" description="Activates thiol group during catalysis" evidence="5">
    <location>
        <position position="174"/>
    </location>
</feature>
<dbReference type="SUPFAM" id="SSF51735">
    <property type="entry name" value="NAD(P)-binding Rossmann-fold domains"/>
    <property type="match status" value="1"/>
</dbReference>
<dbReference type="Pfam" id="PF02800">
    <property type="entry name" value="Gp_dh_C"/>
    <property type="match status" value="1"/>
</dbReference>
<dbReference type="PRINTS" id="PR00078">
    <property type="entry name" value="G3PDHDRGNASE"/>
</dbReference>
<keyword evidence="4" id="KW-0520">NAD</keyword>
<evidence type="ECO:0000256" key="5">
    <source>
        <dbReference type="PIRSR" id="PIRSR000149-4"/>
    </source>
</evidence>
<dbReference type="InterPro" id="IPR020830">
    <property type="entry name" value="GlycerAld_3-P_DH_AS"/>
</dbReference>
<dbReference type="InterPro" id="IPR020831">
    <property type="entry name" value="GlycerAld/Erythrose_P_DH"/>
</dbReference>
<feature type="binding site" evidence="4">
    <location>
        <position position="116"/>
    </location>
    <ligand>
        <name>NAD(+)</name>
        <dbReference type="ChEBI" id="CHEBI:57540"/>
    </ligand>
</feature>
<dbReference type="InterPro" id="IPR036291">
    <property type="entry name" value="NAD(P)-bd_dom_sf"/>
</dbReference>
<dbReference type="Gene3D" id="3.30.360.10">
    <property type="entry name" value="Dihydrodipicolinate Reductase, domain 2"/>
    <property type="match status" value="1"/>
</dbReference>
<feature type="binding site" evidence="4">
    <location>
        <position position="310"/>
    </location>
    <ligand>
        <name>NAD(+)</name>
        <dbReference type="ChEBI" id="CHEBI:57540"/>
    </ligand>
</feature>
<reference evidence="8 9" key="1">
    <citation type="submission" date="2018-03" db="EMBL/GenBank/DDBJ databases">
        <title>Genomic Encyclopedia of Archaeal and Bacterial Type Strains, Phase II (KMG-II): from individual species to whole genera.</title>
        <authorList>
            <person name="Goeker M."/>
        </authorList>
    </citation>
    <scope>NUCLEOTIDE SEQUENCE [LARGE SCALE GENOMIC DNA]</scope>
    <source>
        <strain evidence="8 9">DSM 29318</strain>
    </source>
</reference>
<feature type="binding site" evidence="4">
    <location>
        <begin position="9"/>
        <end position="10"/>
    </location>
    <ligand>
        <name>NAD(+)</name>
        <dbReference type="ChEBI" id="CHEBI:57540"/>
    </ligand>
</feature>
<dbReference type="PROSITE" id="PS00071">
    <property type="entry name" value="GAPDH"/>
    <property type="match status" value="1"/>
</dbReference>
<dbReference type="EMBL" id="PVTT01000001">
    <property type="protein sequence ID" value="PRY95445.1"/>
    <property type="molecule type" value="Genomic_DNA"/>
</dbReference>
<dbReference type="InterPro" id="IPR020828">
    <property type="entry name" value="GlycerAld_3-P_DH_NAD(P)-bd"/>
</dbReference>
<protein>
    <submittedName>
        <fullName evidence="8">Glyceraldehyde 3-phosphate dehydrogenase</fullName>
    </submittedName>
</protein>
<evidence type="ECO:0000313" key="9">
    <source>
        <dbReference type="Proteomes" id="UP000238801"/>
    </source>
</evidence>
<dbReference type="RefSeq" id="WP_106159820.1">
    <property type="nucleotide sequence ID" value="NZ_PVTT01000001.1"/>
</dbReference>
<comment type="similarity">
    <text evidence="1 6">Belongs to the glyceraldehyde-3-phosphate dehydrogenase family.</text>
</comment>
<dbReference type="Gene3D" id="3.40.50.720">
    <property type="entry name" value="NAD(P)-binding Rossmann-like Domain"/>
    <property type="match status" value="1"/>
</dbReference>
<organism evidence="8 9">
    <name type="scientific">Hasllibacter halocynthiae</name>
    <dbReference type="NCBI Taxonomy" id="595589"/>
    <lineage>
        <taxon>Bacteria</taxon>
        <taxon>Pseudomonadati</taxon>
        <taxon>Pseudomonadota</taxon>
        <taxon>Alphaproteobacteria</taxon>
        <taxon>Rhodobacterales</taxon>
        <taxon>Roseobacteraceae</taxon>
        <taxon>Hasllibacter</taxon>
    </lineage>
</organism>
<evidence type="ECO:0000256" key="6">
    <source>
        <dbReference type="RuleBase" id="RU000397"/>
    </source>
</evidence>
<evidence type="ECO:0000256" key="2">
    <source>
        <dbReference type="ARBA" id="ARBA00023002"/>
    </source>
</evidence>
<feature type="active site" description="Nucleophile" evidence="3">
    <location>
        <position position="147"/>
    </location>
</feature>
<dbReference type="InterPro" id="IPR020829">
    <property type="entry name" value="GlycerAld_3-P_DH_cat"/>
</dbReference>